<proteinExistence type="predicted"/>
<evidence type="ECO:0000256" key="1">
    <source>
        <dbReference type="SAM" id="SignalP"/>
    </source>
</evidence>
<dbReference type="InterPro" id="IPR001254">
    <property type="entry name" value="Trypsin_dom"/>
</dbReference>
<dbReference type="GO" id="GO:0004252">
    <property type="term" value="F:serine-type endopeptidase activity"/>
    <property type="evidence" value="ECO:0007669"/>
    <property type="project" value="InterPro"/>
</dbReference>
<dbReference type="CDD" id="cd00190">
    <property type="entry name" value="Tryp_SPc"/>
    <property type="match status" value="1"/>
</dbReference>
<dbReference type="InterPro" id="IPR051333">
    <property type="entry name" value="CLIP_Serine_Protease"/>
</dbReference>
<dbReference type="OrthoDB" id="5844829at2759"/>
<reference evidence="5" key="2">
    <citation type="submission" date="2019-09" db="UniProtKB">
        <authorList>
            <consortium name="WormBaseParasite"/>
        </authorList>
    </citation>
    <scope>IDENTIFICATION</scope>
</reference>
<name>A0A183F331_HELPZ</name>
<dbReference type="PROSITE" id="PS00135">
    <property type="entry name" value="TRYPSIN_SER"/>
    <property type="match status" value="1"/>
</dbReference>
<dbReference type="PANTHER" id="PTHR24260:SF136">
    <property type="entry name" value="GH08193P-RELATED"/>
    <property type="match status" value="1"/>
</dbReference>
<dbReference type="InterPro" id="IPR043504">
    <property type="entry name" value="Peptidase_S1_PA_chymotrypsin"/>
</dbReference>
<sequence length="248" mass="26608">MAYRLFHSAVISTALTLFSTESFPTSITTPFRKNWKKAYILTGLNSLTDPAHTVHVRRAVIHPQYDEDDITNDIALSDYSLQKPGTSTVCLVKDDSEVLSAANSAMVVGFGLHIVSQTLSALTMGVSDVLQQTKLPIIPLQQCRREWSTLSGGSMTISDKQICAGSELHGTAPGDSGGPLLVKDTLGRLVQVGITSYGAAGFQGLLDQSTYPGVYTRVSPYIPWMEDVTSSATTSSLAVAVAVTLFIY</sequence>
<dbReference type="PROSITE" id="PS50240">
    <property type="entry name" value="TRYPSIN_DOM"/>
    <property type="match status" value="1"/>
</dbReference>
<keyword evidence="4" id="KW-1185">Reference proteome</keyword>
<organism evidence="4 5">
    <name type="scientific">Heligmosomoides polygyrus</name>
    <name type="common">Parasitic roundworm</name>
    <dbReference type="NCBI Taxonomy" id="6339"/>
    <lineage>
        <taxon>Eukaryota</taxon>
        <taxon>Metazoa</taxon>
        <taxon>Ecdysozoa</taxon>
        <taxon>Nematoda</taxon>
        <taxon>Chromadorea</taxon>
        <taxon>Rhabditida</taxon>
        <taxon>Rhabditina</taxon>
        <taxon>Rhabditomorpha</taxon>
        <taxon>Strongyloidea</taxon>
        <taxon>Heligmosomidae</taxon>
        <taxon>Heligmosomoides</taxon>
    </lineage>
</organism>
<accession>A0A3P7TCQ8</accession>
<dbReference type="InterPro" id="IPR033116">
    <property type="entry name" value="TRYPSIN_SER"/>
</dbReference>
<dbReference type="Proteomes" id="UP000050761">
    <property type="component" value="Unassembled WGS sequence"/>
</dbReference>
<dbReference type="WBParaSite" id="HPBE_0000057301-mRNA-1">
    <property type="protein sequence ID" value="HPBE_0000057301-mRNA-1"/>
    <property type="gene ID" value="HPBE_0000057301"/>
</dbReference>
<dbReference type="Gene3D" id="2.40.10.10">
    <property type="entry name" value="Trypsin-like serine proteases"/>
    <property type="match status" value="1"/>
</dbReference>
<feature type="signal peptide" evidence="1">
    <location>
        <begin position="1"/>
        <end position="22"/>
    </location>
</feature>
<evidence type="ECO:0000313" key="3">
    <source>
        <dbReference type="EMBL" id="VDO18956.1"/>
    </source>
</evidence>
<dbReference type="AlphaFoldDB" id="A0A183F331"/>
<accession>A0A183F331</accession>
<evidence type="ECO:0000313" key="5">
    <source>
        <dbReference type="WBParaSite" id="HPBE_0000057301-mRNA-1"/>
    </source>
</evidence>
<dbReference type="PANTHER" id="PTHR24260">
    <property type="match status" value="1"/>
</dbReference>
<feature type="domain" description="Peptidase S1" evidence="2">
    <location>
        <begin position="1"/>
        <end position="230"/>
    </location>
</feature>
<keyword evidence="1" id="KW-0732">Signal</keyword>
<reference evidence="3 4" key="1">
    <citation type="submission" date="2018-11" db="EMBL/GenBank/DDBJ databases">
        <authorList>
            <consortium name="Pathogen Informatics"/>
        </authorList>
    </citation>
    <scope>NUCLEOTIDE SEQUENCE [LARGE SCALE GENOMIC DNA]</scope>
</reference>
<dbReference type="GO" id="GO:0006508">
    <property type="term" value="P:proteolysis"/>
    <property type="evidence" value="ECO:0007669"/>
    <property type="project" value="InterPro"/>
</dbReference>
<gene>
    <name evidence="3" type="ORF">HPBE_LOCUS574</name>
</gene>
<protein>
    <submittedName>
        <fullName evidence="5">Peptidase S1 domain-containing protein</fullName>
    </submittedName>
</protein>
<feature type="chain" id="PRO_5044551213" evidence="1">
    <location>
        <begin position="23"/>
        <end position="248"/>
    </location>
</feature>
<dbReference type="SUPFAM" id="SSF50494">
    <property type="entry name" value="Trypsin-like serine proteases"/>
    <property type="match status" value="1"/>
</dbReference>
<evidence type="ECO:0000259" key="2">
    <source>
        <dbReference type="PROSITE" id="PS50240"/>
    </source>
</evidence>
<dbReference type="Pfam" id="PF00089">
    <property type="entry name" value="Trypsin"/>
    <property type="match status" value="1"/>
</dbReference>
<dbReference type="SMART" id="SM00020">
    <property type="entry name" value="Tryp_SPc"/>
    <property type="match status" value="1"/>
</dbReference>
<dbReference type="InterPro" id="IPR009003">
    <property type="entry name" value="Peptidase_S1_PA"/>
</dbReference>
<dbReference type="EMBL" id="UZAH01000434">
    <property type="protein sequence ID" value="VDO18956.1"/>
    <property type="molecule type" value="Genomic_DNA"/>
</dbReference>
<evidence type="ECO:0000313" key="4">
    <source>
        <dbReference type="Proteomes" id="UP000050761"/>
    </source>
</evidence>